<keyword evidence="3 7" id="KW-0812">Transmembrane</keyword>
<sequence length="430" mass="49415">MDLDFSIPKKKGWIDRAFQTIVQNQSQEMPLKTTAVSPRKLAIWTEINSVLNLLRVTGIDLTPNDNNYSRQVKTYHGFCSVVGILAFALNFSFIASEVVFCGITKFVSSSVVICMGSTLCLSLLLWIVMFRRRKLFSQLIDRSGTIYDLFRVNTNLKLRRWSTISACYVFFAPLVASVCSVSSIQHDDSYYYLHCYTFGNKVATTNYYYKDILLLFFLTIENYMQLFLPNLVTVLLYFLCEHLSDIINTFVAKCKNENWRDYCMTHGEAKTYKMLELYKGIRKNFDALHQLSSLPIFLIISQKFLTLFFTLTVILSSKKKKILIQIIEACFLAFNALMSLVFLITSGSRIKESHLKIRSLLFEMSEFRDRHRCSIKQELFPLLKTFVEKEDMVMTAGGMIPLTRSLFLQIGAALVTYGVLIVQLDTSDAS</sequence>
<keyword evidence="5 7" id="KW-0472">Membrane</keyword>
<evidence type="ECO:0000256" key="6">
    <source>
        <dbReference type="ARBA" id="ARBA00023170"/>
    </source>
</evidence>
<keyword evidence="6" id="KW-0675">Receptor</keyword>
<dbReference type="GO" id="GO:0051606">
    <property type="term" value="P:detection of stimulus"/>
    <property type="evidence" value="ECO:0007669"/>
    <property type="project" value="UniProtKB-ARBA"/>
</dbReference>
<dbReference type="Pfam" id="PF08395">
    <property type="entry name" value="7tm_7"/>
    <property type="match status" value="1"/>
</dbReference>
<gene>
    <name evidence="8" type="ORF">AVEN_247608_1</name>
</gene>
<protein>
    <recommendedName>
        <fullName evidence="10">Gustatory receptor</fullName>
    </recommendedName>
</protein>
<keyword evidence="2" id="KW-1003">Cell membrane</keyword>
<dbReference type="OrthoDB" id="6420797at2759"/>
<comment type="subcellular location">
    <subcellularLocation>
        <location evidence="1">Cell membrane</location>
        <topology evidence="1">Multi-pass membrane protein</topology>
    </subcellularLocation>
</comment>
<dbReference type="AlphaFoldDB" id="A0A4Y2D9D1"/>
<dbReference type="EMBL" id="BGPR01000319">
    <property type="protein sequence ID" value="GBM12839.1"/>
    <property type="molecule type" value="Genomic_DNA"/>
</dbReference>
<accession>A0A4Y2D9D1</accession>
<feature type="transmembrane region" description="Helical" evidence="7">
    <location>
        <begin position="223"/>
        <end position="240"/>
    </location>
</feature>
<reference evidence="8 9" key="1">
    <citation type="journal article" date="2019" name="Sci. Rep.">
        <title>Orb-weaving spider Araneus ventricosus genome elucidates the spidroin gene catalogue.</title>
        <authorList>
            <person name="Kono N."/>
            <person name="Nakamura H."/>
            <person name="Ohtoshi R."/>
            <person name="Moran D.A.P."/>
            <person name="Shinohara A."/>
            <person name="Yoshida Y."/>
            <person name="Fujiwara M."/>
            <person name="Mori M."/>
            <person name="Tomita M."/>
            <person name="Arakawa K."/>
        </authorList>
    </citation>
    <scope>NUCLEOTIDE SEQUENCE [LARGE SCALE GENOMIC DNA]</scope>
</reference>
<evidence type="ECO:0008006" key="10">
    <source>
        <dbReference type="Google" id="ProtNLM"/>
    </source>
</evidence>
<dbReference type="PANTHER" id="PTHR21421:SF29">
    <property type="entry name" value="GUSTATORY RECEPTOR 5A FOR TREHALOSE-RELATED"/>
    <property type="match status" value="1"/>
</dbReference>
<feature type="transmembrane region" description="Helical" evidence="7">
    <location>
        <begin position="322"/>
        <end position="344"/>
    </location>
</feature>
<proteinExistence type="predicted"/>
<evidence type="ECO:0000256" key="3">
    <source>
        <dbReference type="ARBA" id="ARBA00022692"/>
    </source>
</evidence>
<evidence type="ECO:0000313" key="9">
    <source>
        <dbReference type="Proteomes" id="UP000499080"/>
    </source>
</evidence>
<dbReference type="GO" id="GO:0050909">
    <property type="term" value="P:sensory perception of taste"/>
    <property type="evidence" value="ECO:0007669"/>
    <property type="project" value="InterPro"/>
</dbReference>
<feature type="transmembrane region" description="Helical" evidence="7">
    <location>
        <begin position="106"/>
        <end position="128"/>
    </location>
</feature>
<dbReference type="PANTHER" id="PTHR21421">
    <property type="entry name" value="GUSTATORY RECEPTOR"/>
    <property type="match status" value="1"/>
</dbReference>
<feature type="transmembrane region" description="Helical" evidence="7">
    <location>
        <begin position="406"/>
        <end position="424"/>
    </location>
</feature>
<organism evidence="8 9">
    <name type="scientific">Araneus ventricosus</name>
    <name type="common">Orbweaver spider</name>
    <name type="synonym">Epeira ventricosa</name>
    <dbReference type="NCBI Taxonomy" id="182803"/>
    <lineage>
        <taxon>Eukaryota</taxon>
        <taxon>Metazoa</taxon>
        <taxon>Ecdysozoa</taxon>
        <taxon>Arthropoda</taxon>
        <taxon>Chelicerata</taxon>
        <taxon>Arachnida</taxon>
        <taxon>Araneae</taxon>
        <taxon>Araneomorphae</taxon>
        <taxon>Entelegynae</taxon>
        <taxon>Araneoidea</taxon>
        <taxon>Araneidae</taxon>
        <taxon>Araneus</taxon>
    </lineage>
</organism>
<dbReference type="InterPro" id="IPR013604">
    <property type="entry name" value="7TM_chemorcpt"/>
</dbReference>
<evidence type="ECO:0000256" key="4">
    <source>
        <dbReference type="ARBA" id="ARBA00022989"/>
    </source>
</evidence>
<dbReference type="GO" id="GO:0005886">
    <property type="term" value="C:plasma membrane"/>
    <property type="evidence" value="ECO:0007669"/>
    <property type="project" value="UniProtKB-SubCell"/>
</dbReference>
<evidence type="ECO:0000256" key="5">
    <source>
        <dbReference type="ARBA" id="ARBA00023136"/>
    </source>
</evidence>
<keyword evidence="4 7" id="KW-1133">Transmembrane helix</keyword>
<evidence type="ECO:0000256" key="2">
    <source>
        <dbReference type="ARBA" id="ARBA00022475"/>
    </source>
</evidence>
<evidence type="ECO:0000313" key="8">
    <source>
        <dbReference type="EMBL" id="GBM12839.1"/>
    </source>
</evidence>
<dbReference type="Proteomes" id="UP000499080">
    <property type="component" value="Unassembled WGS sequence"/>
</dbReference>
<evidence type="ECO:0000256" key="1">
    <source>
        <dbReference type="ARBA" id="ARBA00004651"/>
    </source>
</evidence>
<feature type="transmembrane region" description="Helical" evidence="7">
    <location>
        <begin position="291"/>
        <end position="316"/>
    </location>
</feature>
<name>A0A4Y2D9D1_ARAVE</name>
<dbReference type="GO" id="GO:0038023">
    <property type="term" value="F:signaling receptor activity"/>
    <property type="evidence" value="ECO:0007669"/>
    <property type="project" value="UniProtKB-ARBA"/>
</dbReference>
<comment type="caution">
    <text evidence="8">The sequence shown here is derived from an EMBL/GenBank/DDBJ whole genome shotgun (WGS) entry which is preliminary data.</text>
</comment>
<evidence type="ECO:0000256" key="7">
    <source>
        <dbReference type="SAM" id="Phobius"/>
    </source>
</evidence>
<feature type="transmembrane region" description="Helical" evidence="7">
    <location>
        <begin position="75"/>
        <end position="94"/>
    </location>
</feature>
<keyword evidence="9" id="KW-1185">Reference proteome</keyword>